<evidence type="ECO:0000313" key="2">
    <source>
        <dbReference type="Proteomes" id="UP000022910"/>
    </source>
</evidence>
<keyword evidence="2" id="KW-1185">Reference proteome</keyword>
<sequence length="84" mass="9923">MQEKKQEKKIEQEVRVKNCGKVQQMGDKPCFRNKFTTLLDSILRKYSGKVMQEKEQEKKVEQGVRAESEKVHNMDNKTCLFTTQ</sequence>
<reference evidence="1 2" key="1">
    <citation type="submission" date="2014-02" db="EMBL/GenBank/DDBJ databases">
        <title>Single nucleus genome sequencing reveals high similarity among nuclei of an endomycorrhizal fungus.</title>
        <authorList>
            <person name="Lin K."/>
            <person name="Geurts R."/>
            <person name="Zhang Z."/>
            <person name="Limpens E."/>
            <person name="Saunders D.G."/>
            <person name="Mu D."/>
            <person name="Pang E."/>
            <person name="Cao H."/>
            <person name="Cha H."/>
            <person name="Lin T."/>
            <person name="Zhou Q."/>
            <person name="Shang Y."/>
            <person name="Li Y."/>
            <person name="Ivanov S."/>
            <person name="Sharma T."/>
            <person name="Velzen R.V."/>
            <person name="Ruijter N.D."/>
            <person name="Aanen D.K."/>
            <person name="Win J."/>
            <person name="Kamoun S."/>
            <person name="Bisseling T."/>
            <person name="Huang S."/>
        </authorList>
    </citation>
    <scope>NUCLEOTIDE SEQUENCE [LARGE SCALE GENOMIC DNA]</scope>
    <source>
        <strain evidence="2">DAOM197198w</strain>
    </source>
</reference>
<dbReference type="Proteomes" id="UP000022910">
    <property type="component" value="Unassembled WGS sequence"/>
</dbReference>
<comment type="caution">
    <text evidence="1">The sequence shown here is derived from an EMBL/GenBank/DDBJ whole genome shotgun (WGS) entry which is preliminary data.</text>
</comment>
<dbReference type="OrthoDB" id="10437757at2759"/>
<dbReference type="HOGENOM" id="CLU_2528636_0_0_1"/>
<proteinExistence type="predicted"/>
<dbReference type="EMBL" id="JEMT01010781">
    <property type="protein sequence ID" value="EXX77515.1"/>
    <property type="molecule type" value="Genomic_DNA"/>
</dbReference>
<name>A0A015KD62_RHIIW</name>
<dbReference type="AlphaFoldDB" id="A0A015KD62"/>
<evidence type="ECO:0000313" key="1">
    <source>
        <dbReference type="EMBL" id="EXX77515.1"/>
    </source>
</evidence>
<gene>
    <name evidence="1" type="ORF">RirG_023070</name>
</gene>
<protein>
    <submittedName>
        <fullName evidence="1">Uncharacterized protein</fullName>
    </submittedName>
</protein>
<organism evidence="1 2">
    <name type="scientific">Rhizophagus irregularis (strain DAOM 197198w)</name>
    <name type="common">Glomus intraradices</name>
    <dbReference type="NCBI Taxonomy" id="1432141"/>
    <lineage>
        <taxon>Eukaryota</taxon>
        <taxon>Fungi</taxon>
        <taxon>Fungi incertae sedis</taxon>
        <taxon>Mucoromycota</taxon>
        <taxon>Glomeromycotina</taxon>
        <taxon>Glomeromycetes</taxon>
        <taxon>Glomerales</taxon>
        <taxon>Glomeraceae</taxon>
        <taxon>Rhizophagus</taxon>
    </lineage>
</organism>
<accession>A0A015KD62</accession>